<evidence type="ECO:0000313" key="2">
    <source>
        <dbReference type="Proteomes" id="UP001519460"/>
    </source>
</evidence>
<proteinExistence type="predicted"/>
<gene>
    <name evidence="1" type="ORF">BaRGS_00007086</name>
</gene>
<comment type="caution">
    <text evidence="1">The sequence shown here is derived from an EMBL/GenBank/DDBJ whole genome shotgun (WGS) entry which is preliminary data.</text>
</comment>
<dbReference type="EMBL" id="JACVVK020000030">
    <property type="protein sequence ID" value="KAK7501655.1"/>
    <property type="molecule type" value="Genomic_DNA"/>
</dbReference>
<keyword evidence="2" id="KW-1185">Reference proteome</keyword>
<sequence length="442" mass="51099">MSPPHLAAQDIRQEKNSCFVKLLSYSIVKQADCFSHVMSNLLNSFEDELLWGRVDEMMHKLDDFKEYETGNPSNWSSTQLILNTNNLQGQVSTMEYLVDVARSQKIRPYISTIDAIPSILDEKFGSHKSVLATLTREAKDTYLDNLVVDFRRYSMEPKDVYNTTQMVVLGKIANLKQFIYYVSAFVWRLFASRASSLPGALQLLPNTRPHPGVTPLPFGYQYYQACLTWHLAQPAPDPNHIYELGMYKVEEIEGKILQMMREDGYVRTKKDYVTRLNDYDLLMNKAPSDEGNVMRDLVNVIKPRMKEIFAESADIAFPRITTVDDFWKHTWYRNGAVQLNTVYVGSHRILPLTLGFILPGRHFLEKHVKRPDYLKIPLYRQNSVPIMFQTAYPAYYKGWEAYAQTLGLELGMYKTRLDLLAFYVEELQRGCLAVIDVGLHHM</sequence>
<reference evidence="1 2" key="1">
    <citation type="journal article" date="2023" name="Sci. Data">
        <title>Genome assembly of the Korean intertidal mud-creeper Batillaria attramentaria.</title>
        <authorList>
            <person name="Patra A.K."/>
            <person name="Ho P.T."/>
            <person name="Jun S."/>
            <person name="Lee S.J."/>
            <person name="Kim Y."/>
            <person name="Won Y.J."/>
        </authorList>
    </citation>
    <scope>NUCLEOTIDE SEQUENCE [LARGE SCALE GENOMIC DNA]</scope>
    <source>
        <strain evidence="1">Wonlab-2016</strain>
    </source>
</reference>
<dbReference type="Proteomes" id="UP001519460">
    <property type="component" value="Unassembled WGS sequence"/>
</dbReference>
<accession>A0ABD0LQ81</accession>
<dbReference type="AlphaFoldDB" id="A0ABD0LQ81"/>
<organism evidence="1 2">
    <name type="scientific">Batillaria attramentaria</name>
    <dbReference type="NCBI Taxonomy" id="370345"/>
    <lineage>
        <taxon>Eukaryota</taxon>
        <taxon>Metazoa</taxon>
        <taxon>Spiralia</taxon>
        <taxon>Lophotrochozoa</taxon>
        <taxon>Mollusca</taxon>
        <taxon>Gastropoda</taxon>
        <taxon>Caenogastropoda</taxon>
        <taxon>Sorbeoconcha</taxon>
        <taxon>Cerithioidea</taxon>
        <taxon>Batillariidae</taxon>
        <taxon>Batillaria</taxon>
    </lineage>
</organism>
<evidence type="ECO:0000313" key="1">
    <source>
        <dbReference type="EMBL" id="KAK7501655.1"/>
    </source>
</evidence>
<feature type="non-terminal residue" evidence="1">
    <location>
        <position position="442"/>
    </location>
</feature>
<name>A0ABD0LQ81_9CAEN</name>
<protein>
    <submittedName>
        <fullName evidence="1">Uncharacterized protein</fullName>
    </submittedName>
</protein>